<dbReference type="PANTHER" id="PTHR19964">
    <property type="entry name" value="MULTIPLE PDZ DOMAIN PROTEIN"/>
    <property type="match status" value="1"/>
</dbReference>
<dbReference type="EMBL" id="QDEB01104942">
    <property type="protein sequence ID" value="RZC10194.1"/>
    <property type="molecule type" value="Genomic_DNA"/>
</dbReference>
<evidence type="ECO:0000313" key="3">
    <source>
        <dbReference type="Proteomes" id="UP000292052"/>
    </source>
</evidence>
<dbReference type="Proteomes" id="UP000292052">
    <property type="component" value="Unassembled WGS sequence"/>
</dbReference>
<dbReference type="InterPro" id="IPR001478">
    <property type="entry name" value="PDZ"/>
</dbReference>
<dbReference type="STRING" id="1661398.A0A482VFB2"/>
<reference evidence="2 3" key="1">
    <citation type="submission" date="2017-03" db="EMBL/GenBank/DDBJ databases">
        <title>Genome of the blue death feigning beetle - Asbolus verrucosus.</title>
        <authorList>
            <person name="Rider S.D."/>
        </authorList>
    </citation>
    <scope>NUCLEOTIDE SEQUENCE [LARGE SCALE GENOMIC DNA]</scope>
    <source>
        <strain evidence="2">Butters</strain>
        <tissue evidence="2">Head and leg muscle</tissue>
    </source>
</reference>
<sequence>DGRLQSGDHILQIGEVNLRGLGSEQVASVLRQCGIHVRMVVARPVESTSADYQVRFFFFIFYIHLSAVNHGGLSDCLQRGISRFAPAESFKSPPSV</sequence>
<dbReference type="PANTHER" id="PTHR19964:SF92">
    <property type="entry name" value="PATJ HOMOLOG"/>
    <property type="match status" value="1"/>
</dbReference>
<organism evidence="2 3">
    <name type="scientific">Asbolus verrucosus</name>
    <name type="common">Desert ironclad beetle</name>
    <dbReference type="NCBI Taxonomy" id="1661398"/>
    <lineage>
        <taxon>Eukaryota</taxon>
        <taxon>Metazoa</taxon>
        <taxon>Ecdysozoa</taxon>
        <taxon>Arthropoda</taxon>
        <taxon>Hexapoda</taxon>
        <taxon>Insecta</taxon>
        <taxon>Pterygota</taxon>
        <taxon>Neoptera</taxon>
        <taxon>Endopterygota</taxon>
        <taxon>Coleoptera</taxon>
        <taxon>Polyphaga</taxon>
        <taxon>Cucujiformia</taxon>
        <taxon>Tenebrionidae</taxon>
        <taxon>Pimeliinae</taxon>
        <taxon>Asbolus</taxon>
    </lineage>
</organism>
<dbReference type="InterPro" id="IPR036034">
    <property type="entry name" value="PDZ_sf"/>
</dbReference>
<feature type="domain" description="PDZ" evidence="1">
    <location>
        <begin position="1"/>
        <end position="45"/>
    </location>
</feature>
<protein>
    <recommendedName>
        <fullName evidence="1">PDZ domain-containing protein</fullName>
    </recommendedName>
</protein>
<accession>A0A482VFB2</accession>
<dbReference type="OrthoDB" id="6022242at2759"/>
<keyword evidence="3" id="KW-1185">Reference proteome</keyword>
<proteinExistence type="predicted"/>
<comment type="caution">
    <text evidence="2">The sequence shown here is derived from an EMBL/GenBank/DDBJ whole genome shotgun (WGS) entry which is preliminary data.</text>
</comment>
<evidence type="ECO:0000313" key="2">
    <source>
        <dbReference type="EMBL" id="RZC10194.1"/>
    </source>
</evidence>
<evidence type="ECO:0000259" key="1">
    <source>
        <dbReference type="PROSITE" id="PS50106"/>
    </source>
</evidence>
<feature type="non-terminal residue" evidence="2">
    <location>
        <position position="1"/>
    </location>
</feature>
<dbReference type="PROSITE" id="PS50106">
    <property type="entry name" value="PDZ"/>
    <property type="match status" value="1"/>
</dbReference>
<gene>
    <name evidence="2" type="ORF">BDFB_014927</name>
</gene>
<name>A0A482VFB2_ASBVE</name>
<dbReference type="InterPro" id="IPR051342">
    <property type="entry name" value="PDZ_scaffold"/>
</dbReference>
<dbReference type="SUPFAM" id="SSF50156">
    <property type="entry name" value="PDZ domain-like"/>
    <property type="match status" value="1"/>
</dbReference>
<dbReference type="AlphaFoldDB" id="A0A482VFB2"/>
<dbReference type="Gene3D" id="2.30.42.10">
    <property type="match status" value="1"/>
</dbReference>